<keyword evidence="3" id="KW-0256">Endoplasmic reticulum</keyword>
<dbReference type="InterPro" id="IPR024512">
    <property type="entry name" value="Ser_palmitoyltrfase_ssu-like"/>
</dbReference>
<dbReference type="EMBL" id="ML978122">
    <property type="protein sequence ID" value="KAF2102693.1"/>
    <property type="molecule type" value="Genomic_DNA"/>
</dbReference>
<gene>
    <name evidence="6" type="ORF">NA57DRAFT_71680</name>
</gene>
<dbReference type="OrthoDB" id="202672at2759"/>
<organism evidence="6 7">
    <name type="scientific">Rhizodiscina lignyota</name>
    <dbReference type="NCBI Taxonomy" id="1504668"/>
    <lineage>
        <taxon>Eukaryota</taxon>
        <taxon>Fungi</taxon>
        <taxon>Dikarya</taxon>
        <taxon>Ascomycota</taxon>
        <taxon>Pezizomycotina</taxon>
        <taxon>Dothideomycetes</taxon>
        <taxon>Pleosporomycetidae</taxon>
        <taxon>Aulographales</taxon>
        <taxon>Rhizodiscinaceae</taxon>
        <taxon>Rhizodiscina</taxon>
    </lineage>
</organism>
<evidence type="ECO:0000256" key="4">
    <source>
        <dbReference type="ARBA" id="ARBA00022989"/>
    </source>
</evidence>
<dbReference type="Pfam" id="PF11779">
    <property type="entry name" value="SPT_ssu-like"/>
    <property type="match status" value="1"/>
</dbReference>
<dbReference type="AlphaFoldDB" id="A0A9P4IMJ5"/>
<evidence type="ECO:0000256" key="1">
    <source>
        <dbReference type="ARBA" id="ARBA00004477"/>
    </source>
</evidence>
<name>A0A9P4IMJ5_9PEZI</name>
<evidence type="ECO:0000256" key="5">
    <source>
        <dbReference type="ARBA" id="ARBA00023136"/>
    </source>
</evidence>
<accession>A0A9P4IMJ5</accession>
<keyword evidence="4" id="KW-1133">Transmembrane helix</keyword>
<evidence type="ECO:0000313" key="6">
    <source>
        <dbReference type="EMBL" id="KAF2102693.1"/>
    </source>
</evidence>
<keyword evidence="7" id="KW-1185">Reference proteome</keyword>
<protein>
    <submittedName>
        <fullName evidence="6">Uncharacterized protein</fullName>
    </submittedName>
</protein>
<dbReference type="Proteomes" id="UP000799772">
    <property type="component" value="Unassembled WGS sequence"/>
</dbReference>
<proteinExistence type="predicted"/>
<keyword evidence="2" id="KW-0812">Transmembrane</keyword>
<reference evidence="6" key="1">
    <citation type="journal article" date="2020" name="Stud. Mycol.">
        <title>101 Dothideomycetes genomes: a test case for predicting lifestyles and emergence of pathogens.</title>
        <authorList>
            <person name="Haridas S."/>
            <person name="Albert R."/>
            <person name="Binder M."/>
            <person name="Bloem J."/>
            <person name="Labutti K."/>
            <person name="Salamov A."/>
            <person name="Andreopoulos B."/>
            <person name="Baker S."/>
            <person name="Barry K."/>
            <person name="Bills G."/>
            <person name="Bluhm B."/>
            <person name="Cannon C."/>
            <person name="Castanera R."/>
            <person name="Culley D."/>
            <person name="Daum C."/>
            <person name="Ezra D."/>
            <person name="Gonzalez J."/>
            <person name="Henrissat B."/>
            <person name="Kuo A."/>
            <person name="Liang C."/>
            <person name="Lipzen A."/>
            <person name="Lutzoni F."/>
            <person name="Magnuson J."/>
            <person name="Mondo S."/>
            <person name="Nolan M."/>
            <person name="Ohm R."/>
            <person name="Pangilinan J."/>
            <person name="Park H.-J."/>
            <person name="Ramirez L."/>
            <person name="Alfaro M."/>
            <person name="Sun H."/>
            <person name="Tritt A."/>
            <person name="Yoshinaga Y."/>
            <person name="Zwiers L.-H."/>
            <person name="Turgeon B."/>
            <person name="Goodwin S."/>
            <person name="Spatafora J."/>
            <person name="Crous P."/>
            <person name="Grigoriev I."/>
        </authorList>
    </citation>
    <scope>NUCLEOTIDE SEQUENCE</scope>
    <source>
        <strain evidence="6">CBS 133067</strain>
    </source>
</reference>
<keyword evidence="5" id="KW-0472">Membrane</keyword>
<dbReference type="GO" id="GO:0005789">
    <property type="term" value="C:endoplasmic reticulum membrane"/>
    <property type="evidence" value="ECO:0007669"/>
    <property type="project" value="UniProtKB-SubCell"/>
</dbReference>
<comment type="caution">
    <text evidence="6">The sequence shown here is derived from an EMBL/GenBank/DDBJ whole genome shotgun (WGS) entry which is preliminary data.</text>
</comment>
<comment type="subcellular location">
    <subcellularLocation>
        <location evidence="1">Endoplasmic reticulum membrane</location>
        <topology evidence="1">Multi-pass membrane protein</topology>
    </subcellularLocation>
</comment>
<evidence type="ECO:0000256" key="2">
    <source>
        <dbReference type="ARBA" id="ARBA00022692"/>
    </source>
</evidence>
<evidence type="ECO:0000256" key="3">
    <source>
        <dbReference type="ARBA" id="ARBA00022824"/>
    </source>
</evidence>
<sequence>MGFPEHVIYHETKRDASPFNAIRDKLSDFHYWFIVTFGLYVMTPGERLVCYLFTLAILSAVLWLSNQIFSYTVVALVRSLLESKQLPQLSVVGNIIVSPSVEAMEKAVVVATNALGRNASMAALP</sequence>
<evidence type="ECO:0000313" key="7">
    <source>
        <dbReference type="Proteomes" id="UP000799772"/>
    </source>
</evidence>